<feature type="transmembrane region" description="Helical" evidence="9">
    <location>
        <begin position="304"/>
        <end position="329"/>
    </location>
</feature>
<feature type="transmembrane region" description="Helical" evidence="9">
    <location>
        <begin position="116"/>
        <end position="136"/>
    </location>
</feature>
<keyword evidence="7" id="KW-0406">Ion transport</keyword>
<feature type="transmembrane region" description="Helical" evidence="9">
    <location>
        <begin position="148"/>
        <end position="171"/>
    </location>
</feature>
<organism evidence="11 12">
    <name type="scientific">Steroidobacter flavus</name>
    <dbReference type="NCBI Taxonomy" id="1842136"/>
    <lineage>
        <taxon>Bacteria</taxon>
        <taxon>Pseudomonadati</taxon>
        <taxon>Pseudomonadota</taxon>
        <taxon>Gammaproteobacteria</taxon>
        <taxon>Steroidobacterales</taxon>
        <taxon>Steroidobacteraceae</taxon>
        <taxon>Steroidobacter</taxon>
    </lineage>
</organism>
<evidence type="ECO:0000256" key="6">
    <source>
        <dbReference type="ARBA" id="ARBA00022989"/>
    </source>
</evidence>
<feature type="transmembrane region" description="Helical" evidence="9">
    <location>
        <begin position="183"/>
        <end position="204"/>
    </location>
</feature>
<keyword evidence="12" id="KW-1185">Reference proteome</keyword>
<dbReference type="PROSITE" id="PS51201">
    <property type="entry name" value="RCK_N"/>
    <property type="match status" value="1"/>
</dbReference>
<evidence type="ECO:0000256" key="8">
    <source>
        <dbReference type="ARBA" id="ARBA00023136"/>
    </source>
</evidence>
<dbReference type="Pfam" id="PF00999">
    <property type="entry name" value="Na_H_Exchanger"/>
    <property type="match status" value="1"/>
</dbReference>
<evidence type="ECO:0000256" key="3">
    <source>
        <dbReference type="ARBA" id="ARBA00022448"/>
    </source>
</evidence>
<feature type="transmembrane region" description="Helical" evidence="9">
    <location>
        <begin position="6"/>
        <end position="26"/>
    </location>
</feature>
<evidence type="ECO:0000256" key="7">
    <source>
        <dbReference type="ARBA" id="ARBA00023065"/>
    </source>
</evidence>
<comment type="similarity">
    <text evidence="2">Belongs to the monovalent cation:proton antiporter 2 (CPA2) transporter (TC 2.A.37) family.</text>
</comment>
<evidence type="ECO:0000256" key="5">
    <source>
        <dbReference type="ARBA" id="ARBA00022692"/>
    </source>
</evidence>
<feature type="transmembrane region" description="Helical" evidence="9">
    <location>
        <begin position="89"/>
        <end position="110"/>
    </location>
</feature>
<feature type="transmembrane region" description="Helical" evidence="9">
    <location>
        <begin position="33"/>
        <end position="51"/>
    </location>
</feature>
<dbReference type="InterPro" id="IPR003148">
    <property type="entry name" value="RCK_N"/>
</dbReference>
<dbReference type="Pfam" id="PF02254">
    <property type="entry name" value="TrkA_N"/>
    <property type="match status" value="1"/>
</dbReference>
<evidence type="ECO:0000259" key="10">
    <source>
        <dbReference type="PROSITE" id="PS51201"/>
    </source>
</evidence>
<sequence length="584" mass="61878">MPHQSDLIALIAIGFVLAMGFGFLAARLRMPPLVGYLVAGIAIGPFTPGFVADAGLAGQLAEIGVILLMFGVGLHFSIGTLLKVRNIALPGAVVQIAVATIIGLGLARLWNWSTTAGIVFGLALSVASTVVLLRALEQRNELDTEQGRIAVGWLVVEDLAMVVALVFLPALAHTGDSAGESSLLASLGVTSLKVAMFVAVMMVGGRRIVPWVLVQVARTGSRELFTLAVLGIALGIAYGSAVLFDVSFALGAFFAGVMLAESDLSHQAAENSLPLQDAFAVMFFVSVGMLFDPAVILRQPLELLGVLFVILVGKSLAAFAIVLAFGYAVRTALTISASLAQIGEFSFILAGLGVGLGLLPPEGRDLILAGALLSITLNPFAFATIAPIARWVNERPKLLAFLTRKDGKLASLPPDQQVSRLRDHAVIVGYGRVGSVVGYGLQAQGLEYVVIEMSRRVVDQLREDKITAVYGDATAHGVLDLAQIEHARLLVIASPDGFHARRILELARAKNPKIAVVVRTHSSSELKYLIRQGVDRAVMGELELALEMTDYALRSLGVSEERCKMLTQWLRNEGVAGSPKDPGA</sequence>
<dbReference type="Proteomes" id="UP001595904">
    <property type="component" value="Unassembled WGS sequence"/>
</dbReference>
<keyword evidence="5 9" id="KW-0812">Transmembrane</keyword>
<keyword evidence="4" id="KW-0050">Antiport</keyword>
<dbReference type="EMBL" id="JBHSDU010000003">
    <property type="protein sequence ID" value="MFC4310051.1"/>
    <property type="molecule type" value="Genomic_DNA"/>
</dbReference>
<accession>A0ABV8SR04</accession>
<comment type="subcellular location">
    <subcellularLocation>
        <location evidence="1">Membrane</location>
        <topology evidence="1">Multi-pass membrane protein</topology>
    </subcellularLocation>
</comment>
<dbReference type="Gene3D" id="3.40.50.720">
    <property type="entry name" value="NAD(P)-binding Rossmann-like Domain"/>
    <property type="match status" value="1"/>
</dbReference>
<keyword evidence="6 9" id="KW-1133">Transmembrane helix</keyword>
<evidence type="ECO:0000256" key="4">
    <source>
        <dbReference type="ARBA" id="ARBA00022449"/>
    </source>
</evidence>
<dbReference type="RefSeq" id="WP_380597228.1">
    <property type="nucleotide sequence ID" value="NZ_JBHSDU010000003.1"/>
</dbReference>
<feature type="transmembrane region" description="Helical" evidence="9">
    <location>
        <begin position="366"/>
        <end position="389"/>
    </location>
</feature>
<dbReference type="InterPro" id="IPR038770">
    <property type="entry name" value="Na+/solute_symporter_sf"/>
</dbReference>
<feature type="transmembrane region" description="Helical" evidence="9">
    <location>
        <begin position="63"/>
        <end position="82"/>
    </location>
</feature>
<evidence type="ECO:0000313" key="11">
    <source>
        <dbReference type="EMBL" id="MFC4310051.1"/>
    </source>
</evidence>
<evidence type="ECO:0000256" key="1">
    <source>
        <dbReference type="ARBA" id="ARBA00004141"/>
    </source>
</evidence>
<dbReference type="InterPro" id="IPR006153">
    <property type="entry name" value="Cation/H_exchanger_TM"/>
</dbReference>
<name>A0ABV8SR04_9GAMM</name>
<evidence type="ECO:0000313" key="12">
    <source>
        <dbReference type="Proteomes" id="UP001595904"/>
    </source>
</evidence>
<keyword evidence="8 9" id="KW-0472">Membrane</keyword>
<dbReference type="PANTHER" id="PTHR42751">
    <property type="entry name" value="SODIUM/HYDROGEN EXCHANGER FAMILY/TRKA DOMAIN PROTEIN"/>
    <property type="match status" value="1"/>
</dbReference>
<feature type="domain" description="RCK N-terminal" evidence="10">
    <location>
        <begin position="422"/>
        <end position="538"/>
    </location>
</feature>
<dbReference type="SUPFAM" id="SSF51735">
    <property type="entry name" value="NAD(P)-binding Rossmann-fold domains"/>
    <property type="match status" value="1"/>
</dbReference>
<comment type="caution">
    <text evidence="11">The sequence shown here is derived from an EMBL/GenBank/DDBJ whole genome shotgun (WGS) entry which is preliminary data.</text>
</comment>
<feature type="transmembrane region" description="Helical" evidence="9">
    <location>
        <begin position="335"/>
        <end position="359"/>
    </location>
</feature>
<dbReference type="InterPro" id="IPR036291">
    <property type="entry name" value="NAD(P)-bd_dom_sf"/>
</dbReference>
<feature type="transmembrane region" description="Helical" evidence="9">
    <location>
        <begin position="225"/>
        <end position="258"/>
    </location>
</feature>
<gene>
    <name evidence="11" type="primary">ybaL</name>
    <name evidence="11" type="ORF">ACFPN2_13250</name>
</gene>
<reference evidence="12" key="1">
    <citation type="journal article" date="2019" name="Int. J. Syst. Evol. Microbiol.">
        <title>The Global Catalogue of Microorganisms (GCM) 10K type strain sequencing project: providing services to taxonomists for standard genome sequencing and annotation.</title>
        <authorList>
            <consortium name="The Broad Institute Genomics Platform"/>
            <consortium name="The Broad Institute Genome Sequencing Center for Infectious Disease"/>
            <person name="Wu L."/>
            <person name="Ma J."/>
        </authorList>
    </citation>
    <scope>NUCLEOTIDE SEQUENCE [LARGE SCALE GENOMIC DNA]</scope>
    <source>
        <strain evidence="12">CGMCC 1.10759</strain>
    </source>
</reference>
<feature type="transmembrane region" description="Helical" evidence="9">
    <location>
        <begin position="278"/>
        <end position="297"/>
    </location>
</feature>
<keyword evidence="3" id="KW-0813">Transport</keyword>
<dbReference type="PANTHER" id="PTHR42751:SF1">
    <property type="entry name" value="CATION_PROTON ANTIPORTER YBAL-RELATED"/>
    <property type="match status" value="1"/>
</dbReference>
<dbReference type="NCBIfam" id="NF007950">
    <property type="entry name" value="PRK10669.1"/>
    <property type="match status" value="1"/>
</dbReference>
<protein>
    <submittedName>
        <fullName evidence="11">YbaL family putative K(+) efflux transporter</fullName>
    </submittedName>
</protein>
<dbReference type="Gene3D" id="1.20.1530.20">
    <property type="match status" value="1"/>
</dbReference>
<evidence type="ECO:0000256" key="9">
    <source>
        <dbReference type="SAM" id="Phobius"/>
    </source>
</evidence>
<proteinExistence type="inferred from homology"/>
<evidence type="ECO:0000256" key="2">
    <source>
        <dbReference type="ARBA" id="ARBA00005551"/>
    </source>
</evidence>